<gene>
    <name evidence="1" type="ORF">HanXRQr2_Chr05g0231871</name>
</gene>
<reference evidence="1" key="2">
    <citation type="submission" date="2020-06" db="EMBL/GenBank/DDBJ databases">
        <title>Helianthus annuus Genome sequencing and assembly Release 2.</title>
        <authorList>
            <person name="Gouzy J."/>
            <person name="Langlade N."/>
            <person name="Munos S."/>
        </authorList>
    </citation>
    <scope>NUCLEOTIDE SEQUENCE</scope>
    <source>
        <tissue evidence="1">Leaves</tissue>
    </source>
</reference>
<reference evidence="1" key="1">
    <citation type="journal article" date="2017" name="Nature">
        <title>The sunflower genome provides insights into oil metabolism, flowering and Asterid evolution.</title>
        <authorList>
            <person name="Badouin H."/>
            <person name="Gouzy J."/>
            <person name="Grassa C.J."/>
            <person name="Murat F."/>
            <person name="Staton S.E."/>
            <person name="Cottret L."/>
            <person name="Lelandais-Briere C."/>
            <person name="Owens G.L."/>
            <person name="Carrere S."/>
            <person name="Mayjonade B."/>
            <person name="Legrand L."/>
            <person name="Gill N."/>
            <person name="Kane N.C."/>
            <person name="Bowers J.E."/>
            <person name="Hubner S."/>
            <person name="Bellec A."/>
            <person name="Berard A."/>
            <person name="Berges H."/>
            <person name="Blanchet N."/>
            <person name="Boniface M.C."/>
            <person name="Brunel D."/>
            <person name="Catrice O."/>
            <person name="Chaidir N."/>
            <person name="Claudel C."/>
            <person name="Donnadieu C."/>
            <person name="Faraut T."/>
            <person name="Fievet G."/>
            <person name="Helmstetter N."/>
            <person name="King M."/>
            <person name="Knapp S.J."/>
            <person name="Lai Z."/>
            <person name="Le Paslier M.C."/>
            <person name="Lippi Y."/>
            <person name="Lorenzon L."/>
            <person name="Mandel J.R."/>
            <person name="Marage G."/>
            <person name="Marchand G."/>
            <person name="Marquand E."/>
            <person name="Bret-Mestries E."/>
            <person name="Morien E."/>
            <person name="Nambeesan S."/>
            <person name="Nguyen T."/>
            <person name="Pegot-Espagnet P."/>
            <person name="Pouilly N."/>
            <person name="Raftis F."/>
            <person name="Sallet E."/>
            <person name="Schiex T."/>
            <person name="Thomas J."/>
            <person name="Vandecasteele C."/>
            <person name="Vares D."/>
            <person name="Vear F."/>
            <person name="Vautrin S."/>
            <person name="Crespi M."/>
            <person name="Mangin B."/>
            <person name="Burke J.M."/>
            <person name="Salse J."/>
            <person name="Munos S."/>
            <person name="Vincourt P."/>
            <person name="Rieseberg L.H."/>
            <person name="Langlade N.B."/>
        </authorList>
    </citation>
    <scope>NUCLEOTIDE SEQUENCE</scope>
    <source>
        <tissue evidence="1">Leaves</tissue>
    </source>
</reference>
<dbReference type="EMBL" id="MNCJ02000320">
    <property type="protein sequence ID" value="KAF5807282.1"/>
    <property type="molecule type" value="Genomic_DNA"/>
</dbReference>
<evidence type="ECO:0000313" key="2">
    <source>
        <dbReference type="Proteomes" id="UP000215914"/>
    </source>
</evidence>
<keyword evidence="2" id="KW-1185">Reference proteome</keyword>
<sequence length="117" mass="13308">MASGICLASGGGRCCYQPPSSCYRPPLNPSPPERWLPNFHPWLRQGRAGPVTGDWPGSDLSPSSKSLSRFNLLVYLSLLKVEDDQKGPAPCRRRWFRRVANGSQWRHKTNVQRHFLY</sequence>
<dbReference type="AlphaFoldDB" id="A0A9K3J2Q0"/>
<comment type="caution">
    <text evidence="1">The sequence shown here is derived from an EMBL/GenBank/DDBJ whole genome shotgun (WGS) entry which is preliminary data.</text>
</comment>
<name>A0A9K3J2Q0_HELAN</name>
<proteinExistence type="predicted"/>
<protein>
    <submittedName>
        <fullName evidence="1">Uncharacterized protein</fullName>
    </submittedName>
</protein>
<dbReference type="Gramene" id="mRNA:HanXRQr2_Chr05g0231871">
    <property type="protein sequence ID" value="CDS:HanXRQr2_Chr05g0231871.1"/>
    <property type="gene ID" value="HanXRQr2_Chr05g0231871"/>
</dbReference>
<dbReference type="Proteomes" id="UP000215914">
    <property type="component" value="Unassembled WGS sequence"/>
</dbReference>
<organism evidence="1 2">
    <name type="scientific">Helianthus annuus</name>
    <name type="common">Common sunflower</name>
    <dbReference type="NCBI Taxonomy" id="4232"/>
    <lineage>
        <taxon>Eukaryota</taxon>
        <taxon>Viridiplantae</taxon>
        <taxon>Streptophyta</taxon>
        <taxon>Embryophyta</taxon>
        <taxon>Tracheophyta</taxon>
        <taxon>Spermatophyta</taxon>
        <taxon>Magnoliopsida</taxon>
        <taxon>eudicotyledons</taxon>
        <taxon>Gunneridae</taxon>
        <taxon>Pentapetalae</taxon>
        <taxon>asterids</taxon>
        <taxon>campanulids</taxon>
        <taxon>Asterales</taxon>
        <taxon>Asteraceae</taxon>
        <taxon>Asteroideae</taxon>
        <taxon>Heliantheae alliance</taxon>
        <taxon>Heliantheae</taxon>
        <taxon>Helianthus</taxon>
    </lineage>
</organism>
<evidence type="ECO:0000313" key="1">
    <source>
        <dbReference type="EMBL" id="KAF5807282.1"/>
    </source>
</evidence>
<accession>A0A9K3J2Q0</accession>